<keyword evidence="1" id="KW-0472">Membrane</keyword>
<dbReference type="GO" id="GO:0002116">
    <property type="term" value="C:semaphorin receptor complex"/>
    <property type="evidence" value="ECO:0007669"/>
    <property type="project" value="TreeGrafter"/>
</dbReference>
<keyword evidence="1" id="KW-1133">Transmembrane helix</keyword>
<accession>S9U0E4</accession>
<evidence type="ECO:0000259" key="2">
    <source>
        <dbReference type="PROSITE" id="PS50234"/>
    </source>
</evidence>
<dbReference type="PANTHER" id="PTHR22625:SF44">
    <property type="entry name" value="PLEXIN-B"/>
    <property type="match status" value="1"/>
</dbReference>
<name>S9U0E4_PAEAL</name>
<dbReference type="SUPFAM" id="SSF81296">
    <property type="entry name" value="E set domains"/>
    <property type="match status" value="8"/>
</dbReference>
<dbReference type="SMART" id="SM00327">
    <property type="entry name" value="VWA"/>
    <property type="match status" value="1"/>
</dbReference>
<organism evidence="3 4">
    <name type="scientific">Paenibacillus alvei TS-15</name>
    <dbReference type="NCBI Taxonomy" id="1117108"/>
    <lineage>
        <taxon>Bacteria</taxon>
        <taxon>Bacillati</taxon>
        <taxon>Bacillota</taxon>
        <taxon>Bacilli</taxon>
        <taxon>Bacillales</taxon>
        <taxon>Paenibacillaceae</taxon>
        <taxon>Paenibacillus</taxon>
    </lineage>
</organism>
<keyword evidence="1" id="KW-0812">Transmembrane</keyword>
<dbReference type="GO" id="GO:0030334">
    <property type="term" value="P:regulation of cell migration"/>
    <property type="evidence" value="ECO:0007669"/>
    <property type="project" value="TreeGrafter"/>
</dbReference>
<dbReference type="PANTHER" id="PTHR22625">
    <property type="entry name" value="PLEXIN"/>
    <property type="match status" value="1"/>
</dbReference>
<dbReference type="Pfam" id="PF01833">
    <property type="entry name" value="TIG"/>
    <property type="match status" value="8"/>
</dbReference>
<sequence length="1164" mass="125891">MNVTDALNRIKEIYQVITSSQNYKLYFDNEDELDGLFAILASNTENDYSNQEKMLLREVYDLNGQVEKILSAKKNQSEMFQRKSQSLYDSPAIQESYFFDKKSNQGGSTLKRVNRIAVLMLTFLITISGINIPYASAATDYVTATKLVNPASILVGEETEVTLNIEGTPPVNVVKPNDVILVIDRSGSMGTDKMRDAKESAKGFIDLMDFTKHRVGIVDYSSDIKNFDLTTDKAAAKSYIDKITANGGTATADAIGKAQELLANHRPDAQPVIVLLTDGAATVGGDGLSAFDYALKKALEAKDAGIVFYTIALLNAGENPESSEPNKLMKNMATTARHHHFVLGSVGLNEIYGAIVKEIGLTSAYDVTVTDEVSDQFEIVPNSYDHNIPKPVVTGNTLTWKFLELKKDTLTFTYKVRHKSDGKNGNIPVSTTKSMITYKDYTGVERSYRIPSASVEVKYPAPVITSVTPDKGNVTGGESVTIKGENFRPNPTVNFGSAYAKNVTYVNDKEITVETPAGSQGKVSVKVTNDDNQFALADFNYYANPEITSVTPSNGPMGGGTTVKIYGKYFLKGVKVKFGENYSPNVSYNNDVSLSVDLPATDKPGLVDIVIENPDGTTATLKDGFTYNEPPKMELISVSPTEGITTGGETITLTGKEFQKGVEVFFNDVKIPTVSFISTEKLSIKTPVWADAAIVDVKVVNPDGKPATLTQAFKYVTPPPPPAPTIKSISPNSGRMDVSTMIYIDGSDFVKGAKVVFGESDALSADFIDSTRMRIRTPLWDKAETVDIKVINPDGQKSELGKEFTFLPIPEKQPPAIKSVIPSNGPMAGGTMIYVDGAEFQKGAKLYLIKGATEVELEPEFINATRLRLRTPATTESGPVDIKVVNPDNKSVVFQSGFTYDAPPVFPDPVITSVSPNSGNKKGGNIIDIIGTDFQKGATVTFDTTTVSLYAYIDSTRVRVKVPAANPGSVDVTLTNPDGKSSKMANGYTYEESKPEITSITPNKGPFNGGTLVYVDGIYLEPSIVVTFNGNVIDYEFINSTRIRFRTPPAQKSGPVDIVLTHPSGASVTAQFTYDEPPVIPAPKISVLLPASGSVNGGTMVYVDGANYQKGATVTFDGVSYAAEFINSTRVRLRSPQAAAPGIVEVKVINPDGKESNGMNFEYK</sequence>
<dbReference type="InterPro" id="IPR014756">
    <property type="entry name" value="Ig_E-set"/>
</dbReference>
<dbReference type="GO" id="GO:0008360">
    <property type="term" value="P:regulation of cell shape"/>
    <property type="evidence" value="ECO:0007669"/>
    <property type="project" value="TreeGrafter"/>
</dbReference>
<dbReference type="CDD" id="cd00102">
    <property type="entry name" value="IPT"/>
    <property type="match status" value="8"/>
</dbReference>
<evidence type="ECO:0000313" key="4">
    <source>
        <dbReference type="Proteomes" id="UP000015344"/>
    </source>
</evidence>
<dbReference type="Pfam" id="PF00092">
    <property type="entry name" value="VWA"/>
    <property type="match status" value="1"/>
</dbReference>
<dbReference type="PATRIC" id="fig|1117108.3.peg.1416"/>
<dbReference type="GO" id="GO:0005886">
    <property type="term" value="C:plasma membrane"/>
    <property type="evidence" value="ECO:0007669"/>
    <property type="project" value="TreeGrafter"/>
</dbReference>
<feature type="transmembrane region" description="Helical" evidence="1">
    <location>
        <begin position="116"/>
        <end position="135"/>
    </location>
</feature>
<dbReference type="InterPro" id="IPR031148">
    <property type="entry name" value="Plexin"/>
</dbReference>
<proteinExistence type="predicted"/>
<evidence type="ECO:0000256" key="1">
    <source>
        <dbReference type="SAM" id="Phobius"/>
    </source>
</evidence>
<dbReference type="InterPro" id="IPR002909">
    <property type="entry name" value="IPT_dom"/>
</dbReference>
<feature type="domain" description="VWFA" evidence="2">
    <location>
        <begin position="178"/>
        <end position="359"/>
    </location>
</feature>
<dbReference type="AlphaFoldDB" id="S9U0E4"/>
<dbReference type="Gene3D" id="3.40.50.410">
    <property type="entry name" value="von Willebrand factor, type A domain"/>
    <property type="match status" value="1"/>
</dbReference>
<dbReference type="Proteomes" id="UP000015344">
    <property type="component" value="Unassembled WGS sequence"/>
</dbReference>
<dbReference type="SMART" id="SM00429">
    <property type="entry name" value="IPT"/>
    <property type="match status" value="8"/>
</dbReference>
<comment type="caution">
    <text evidence="3">The sequence shown here is derived from an EMBL/GenBank/DDBJ whole genome shotgun (WGS) entry which is preliminary data.</text>
</comment>
<dbReference type="InterPro" id="IPR013783">
    <property type="entry name" value="Ig-like_fold"/>
</dbReference>
<evidence type="ECO:0000313" key="3">
    <source>
        <dbReference type="EMBL" id="EPY07951.1"/>
    </source>
</evidence>
<gene>
    <name evidence="3" type="ORF">PAALTS15_06894</name>
</gene>
<dbReference type="eggNOG" id="COG3468">
    <property type="taxonomic scope" value="Bacteria"/>
</dbReference>
<dbReference type="PROSITE" id="PS50234">
    <property type="entry name" value="VWFA"/>
    <property type="match status" value="1"/>
</dbReference>
<dbReference type="CDD" id="cd00198">
    <property type="entry name" value="vWFA"/>
    <property type="match status" value="1"/>
</dbReference>
<dbReference type="eggNOG" id="COG2304">
    <property type="taxonomic scope" value="Bacteria"/>
</dbReference>
<dbReference type="Gene3D" id="2.60.40.10">
    <property type="entry name" value="Immunoglobulins"/>
    <property type="match status" value="8"/>
</dbReference>
<dbReference type="GO" id="GO:0017154">
    <property type="term" value="F:semaphorin receptor activity"/>
    <property type="evidence" value="ECO:0007669"/>
    <property type="project" value="InterPro"/>
</dbReference>
<protein>
    <submittedName>
        <fullName evidence="3">von Willebrand factor type A</fullName>
    </submittedName>
</protein>
<dbReference type="GO" id="GO:0007162">
    <property type="term" value="P:negative regulation of cell adhesion"/>
    <property type="evidence" value="ECO:0007669"/>
    <property type="project" value="TreeGrafter"/>
</dbReference>
<dbReference type="InterPro" id="IPR002035">
    <property type="entry name" value="VWF_A"/>
</dbReference>
<dbReference type="SUPFAM" id="SSF53300">
    <property type="entry name" value="vWA-like"/>
    <property type="match status" value="1"/>
</dbReference>
<reference evidence="3 4" key="1">
    <citation type="submission" date="2013-05" db="EMBL/GenBank/DDBJ databases">
        <authorList>
            <person name="Strain E.A."/>
            <person name="Brown E."/>
            <person name="Allard M.W."/>
            <person name="Luo Y.L."/>
        </authorList>
    </citation>
    <scope>NUCLEOTIDE SEQUENCE [LARGE SCALE GENOMIC DNA]</scope>
    <source>
        <strain evidence="3 4">TS-15</strain>
    </source>
</reference>
<dbReference type="InterPro" id="IPR036465">
    <property type="entry name" value="vWFA_dom_sf"/>
</dbReference>
<dbReference type="EMBL" id="ATMT01000028">
    <property type="protein sequence ID" value="EPY07951.1"/>
    <property type="molecule type" value="Genomic_DNA"/>
</dbReference>